<keyword evidence="7 9" id="KW-0067">ATP-binding</keyword>
<keyword evidence="13" id="KW-1185">Reference proteome</keyword>
<dbReference type="GO" id="GO:0009432">
    <property type="term" value="P:SOS response"/>
    <property type="evidence" value="ECO:0007669"/>
    <property type="project" value="UniProtKB-UniRule"/>
</dbReference>
<dbReference type="GO" id="GO:0005737">
    <property type="term" value="C:cytoplasm"/>
    <property type="evidence" value="ECO:0007669"/>
    <property type="project" value="UniProtKB-SubCell"/>
</dbReference>
<evidence type="ECO:0000256" key="7">
    <source>
        <dbReference type="ARBA" id="ARBA00022840"/>
    </source>
</evidence>
<dbReference type="PANTHER" id="PTHR32182">
    <property type="entry name" value="DNA REPLICATION AND REPAIR PROTEIN RECF"/>
    <property type="match status" value="1"/>
</dbReference>
<sequence length="364" mass="41516">MSISHLKISGIRNLQAVEFPPASRINIISGQNGSGKTSVLEAIHFLSSTRSFRTSELRHVLTQGQEAALVFSRVLAPGSTQPLPLGVERRLNGDVRVRFDGRSLDAAELASLLPVQVLYSGTFELLDGSPSIRRQFVDWGGFHADTQFIQLWRGFRRALKQRNSLLKYGKIDRFQMQVWDREFVAYGTQLTAHRRAYIDALVPQFERILKVLLGDVSIELKFYPGWDSKRSLEEVLLDQFEREAAQGFTLTGPQRADLRFRWDGVNAAERLSRGQKKLVVSALRLAQGQLYRLQSQRPCIYLIDDLPSELDEPHVRLFCQFLEQSHDQCFITCVDPDTLTEFWSPDTDLALFHLDAGHLTCRQR</sequence>
<evidence type="ECO:0000259" key="11">
    <source>
        <dbReference type="Pfam" id="PF02463"/>
    </source>
</evidence>
<evidence type="ECO:0000256" key="6">
    <source>
        <dbReference type="ARBA" id="ARBA00022741"/>
    </source>
</evidence>
<gene>
    <name evidence="9" type="primary">recF</name>
    <name evidence="12" type="ORF">ADINL_0086</name>
</gene>
<dbReference type="GO" id="GO:0005524">
    <property type="term" value="F:ATP binding"/>
    <property type="evidence" value="ECO:0007669"/>
    <property type="project" value="UniProtKB-UniRule"/>
</dbReference>
<evidence type="ECO:0000256" key="1">
    <source>
        <dbReference type="ARBA" id="ARBA00004496"/>
    </source>
</evidence>
<dbReference type="InterPro" id="IPR003395">
    <property type="entry name" value="RecF/RecN/SMC_N"/>
</dbReference>
<evidence type="ECO:0000256" key="2">
    <source>
        <dbReference type="ARBA" id="ARBA00008016"/>
    </source>
</evidence>
<dbReference type="OrthoDB" id="9803889at2"/>
<dbReference type="Pfam" id="PF02463">
    <property type="entry name" value="SMC_N"/>
    <property type="match status" value="1"/>
</dbReference>
<evidence type="ECO:0000256" key="3">
    <source>
        <dbReference type="ARBA" id="ARBA00020170"/>
    </source>
</evidence>
<comment type="similarity">
    <text evidence="2 9 10">Belongs to the RecF family.</text>
</comment>
<comment type="subcellular location">
    <subcellularLocation>
        <location evidence="1 9 10">Cytoplasm</location>
    </subcellularLocation>
</comment>
<evidence type="ECO:0000256" key="8">
    <source>
        <dbReference type="ARBA" id="ARBA00023125"/>
    </source>
</evidence>
<dbReference type="EMBL" id="JMSZ01000001">
    <property type="protein sequence ID" value="KDE41406.1"/>
    <property type="molecule type" value="Genomic_DNA"/>
</dbReference>
<dbReference type="PATRIC" id="fig|267850.7.peg.86"/>
<dbReference type="GO" id="GO:0006302">
    <property type="term" value="P:double-strand break repair"/>
    <property type="evidence" value="ECO:0007669"/>
    <property type="project" value="TreeGrafter"/>
</dbReference>
<feature type="binding site" evidence="9">
    <location>
        <begin position="30"/>
        <end position="37"/>
    </location>
    <ligand>
        <name>ATP</name>
        <dbReference type="ChEBI" id="CHEBI:30616"/>
    </ligand>
</feature>
<dbReference type="InterPro" id="IPR027417">
    <property type="entry name" value="P-loop_NTPase"/>
</dbReference>
<dbReference type="InterPro" id="IPR001238">
    <property type="entry name" value="DNA-binding_RecF"/>
</dbReference>
<evidence type="ECO:0000313" key="12">
    <source>
        <dbReference type="EMBL" id="KDE41406.1"/>
    </source>
</evidence>
<dbReference type="RefSeq" id="WP_036542378.1">
    <property type="nucleotide sequence ID" value="NZ_JMSZ01000001.1"/>
</dbReference>
<dbReference type="GO" id="GO:0000731">
    <property type="term" value="P:DNA synthesis involved in DNA repair"/>
    <property type="evidence" value="ECO:0007669"/>
    <property type="project" value="TreeGrafter"/>
</dbReference>
<comment type="function">
    <text evidence="9 10">The RecF protein is involved in DNA metabolism; it is required for DNA replication and normal SOS inducibility. RecF binds preferentially to single-stranded, linear DNA. It also seems to bind ATP.</text>
</comment>
<dbReference type="PANTHER" id="PTHR32182:SF0">
    <property type="entry name" value="DNA REPLICATION AND REPAIR PROTEIN RECF"/>
    <property type="match status" value="1"/>
</dbReference>
<keyword evidence="9 10" id="KW-0742">SOS response</keyword>
<name>A0A063Y9M9_9GAMM</name>
<dbReference type="STRING" id="267850.ADINL_0086"/>
<protein>
    <recommendedName>
        <fullName evidence="3 9">DNA replication and repair protein RecF</fullName>
    </recommendedName>
</protein>
<keyword evidence="5 9" id="KW-0235">DNA replication</keyword>
<evidence type="ECO:0000256" key="4">
    <source>
        <dbReference type="ARBA" id="ARBA00022490"/>
    </source>
</evidence>
<dbReference type="NCBIfam" id="TIGR00611">
    <property type="entry name" value="recf"/>
    <property type="match status" value="1"/>
</dbReference>
<dbReference type="HAMAP" id="MF_00365">
    <property type="entry name" value="RecF"/>
    <property type="match status" value="1"/>
</dbReference>
<comment type="caution">
    <text evidence="12">The sequence shown here is derived from an EMBL/GenBank/DDBJ whole genome shotgun (WGS) entry which is preliminary data.</text>
</comment>
<keyword evidence="9 10" id="KW-0227">DNA damage</keyword>
<feature type="domain" description="RecF/RecN/SMC N-terminal" evidence="11">
    <location>
        <begin position="3"/>
        <end position="341"/>
    </location>
</feature>
<dbReference type="Gene3D" id="3.40.50.300">
    <property type="entry name" value="P-loop containing nucleotide triphosphate hydrolases"/>
    <property type="match status" value="1"/>
</dbReference>
<dbReference type="SUPFAM" id="SSF52540">
    <property type="entry name" value="P-loop containing nucleoside triphosphate hydrolases"/>
    <property type="match status" value="1"/>
</dbReference>
<keyword evidence="6 9" id="KW-0547">Nucleotide-binding</keyword>
<dbReference type="AlphaFoldDB" id="A0A063Y9M9"/>
<evidence type="ECO:0000313" key="13">
    <source>
        <dbReference type="Proteomes" id="UP000027318"/>
    </source>
</evidence>
<dbReference type="GO" id="GO:0003697">
    <property type="term" value="F:single-stranded DNA binding"/>
    <property type="evidence" value="ECO:0007669"/>
    <property type="project" value="UniProtKB-UniRule"/>
</dbReference>
<reference evidence="12 13" key="1">
    <citation type="journal article" date="2005" name="Int. J. Syst. Evol. Microbiol.">
        <title>Nitrincola lacisaponensis gen. nov., sp. nov., a novel alkaliphilic bacterium isolated from an alkaline, saline lake.</title>
        <authorList>
            <person name="Dimitriu P.A."/>
            <person name="Shukla S.K."/>
            <person name="Conradt J."/>
            <person name="Marquez M.C."/>
            <person name="Ventosa A."/>
            <person name="Maglia A."/>
            <person name="Peyton B.M."/>
            <person name="Pinkart H.C."/>
            <person name="Mormile M.R."/>
        </authorList>
    </citation>
    <scope>NUCLEOTIDE SEQUENCE [LARGE SCALE GENOMIC DNA]</scope>
    <source>
        <strain evidence="12 13">4CA</strain>
    </source>
</reference>
<dbReference type="PROSITE" id="PS00618">
    <property type="entry name" value="RECF_2"/>
    <property type="match status" value="1"/>
</dbReference>
<dbReference type="InterPro" id="IPR018078">
    <property type="entry name" value="DNA-binding_RecF_CS"/>
</dbReference>
<accession>A0A063Y9M9</accession>
<keyword evidence="4 9" id="KW-0963">Cytoplasm</keyword>
<keyword evidence="9 10" id="KW-0234">DNA repair</keyword>
<keyword evidence="8 9" id="KW-0238">DNA-binding</keyword>
<dbReference type="InterPro" id="IPR042174">
    <property type="entry name" value="RecF_2"/>
</dbReference>
<dbReference type="Gene3D" id="1.20.1050.90">
    <property type="entry name" value="RecF/RecN/SMC, N-terminal domain"/>
    <property type="match status" value="1"/>
</dbReference>
<evidence type="ECO:0000256" key="5">
    <source>
        <dbReference type="ARBA" id="ARBA00022705"/>
    </source>
</evidence>
<evidence type="ECO:0000256" key="9">
    <source>
        <dbReference type="HAMAP-Rule" id="MF_00365"/>
    </source>
</evidence>
<dbReference type="Proteomes" id="UP000027318">
    <property type="component" value="Unassembled WGS sequence"/>
</dbReference>
<dbReference type="PROSITE" id="PS00617">
    <property type="entry name" value="RECF_1"/>
    <property type="match status" value="1"/>
</dbReference>
<evidence type="ECO:0000256" key="10">
    <source>
        <dbReference type="RuleBase" id="RU000578"/>
    </source>
</evidence>
<dbReference type="GO" id="GO:0006260">
    <property type="term" value="P:DNA replication"/>
    <property type="evidence" value="ECO:0007669"/>
    <property type="project" value="UniProtKB-UniRule"/>
</dbReference>
<proteinExistence type="inferred from homology"/>
<organism evidence="12 13">
    <name type="scientific">Nitrincola lacisaponensis</name>
    <dbReference type="NCBI Taxonomy" id="267850"/>
    <lineage>
        <taxon>Bacteria</taxon>
        <taxon>Pseudomonadati</taxon>
        <taxon>Pseudomonadota</taxon>
        <taxon>Gammaproteobacteria</taxon>
        <taxon>Oceanospirillales</taxon>
        <taxon>Oceanospirillaceae</taxon>
        <taxon>Nitrincola</taxon>
    </lineage>
</organism>